<dbReference type="Proteomes" id="UP001597119">
    <property type="component" value="Unassembled WGS sequence"/>
</dbReference>
<reference evidence="2 3" key="1">
    <citation type="journal article" date="2019" name="Int. J. Syst. Evol. Microbiol.">
        <title>The Global Catalogue of Microorganisms (GCM) 10K type strain sequencing project: providing services to taxonomists for standard genome sequencing and annotation.</title>
        <authorList>
            <consortium name="The Broad Institute Genomics Platform"/>
            <consortium name="The Broad Institute Genome Sequencing Center for Infectious Disease"/>
            <person name="Wu L."/>
            <person name="Ma J."/>
        </authorList>
    </citation>
    <scope>NUCLEOTIDE SEQUENCE [LARGE SCALE GENOMIC DNA]</scope>
    <source>
        <strain evidence="2 3">CGMCC 1.12125</strain>
    </source>
</reference>
<dbReference type="RefSeq" id="WP_247379721.1">
    <property type="nucleotide sequence ID" value="NZ_JALLGV010000007.1"/>
</dbReference>
<name>A0ABD6C9E4_9EURY</name>
<evidence type="ECO:0000256" key="1">
    <source>
        <dbReference type="SAM" id="MobiDB-lite"/>
    </source>
</evidence>
<feature type="compositionally biased region" description="Polar residues" evidence="1">
    <location>
        <begin position="14"/>
        <end position="23"/>
    </location>
</feature>
<sequence>MRNEAFAPIVPDVSSETTASQPTIRADGGLHKRSAEARVADAPLVPDLS</sequence>
<evidence type="ECO:0000313" key="2">
    <source>
        <dbReference type="EMBL" id="MFD1586439.1"/>
    </source>
</evidence>
<accession>A0ABD6C9E4</accession>
<feature type="region of interest" description="Disordered" evidence="1">
    <location>
        <begin position="1"/>
        <end position="49"/>
    </location>
</feature>
<dbReference type="EMBL" id="JBHUDJ010000002">
    <property type="protein sequence ID" value="MFD1586439.1"/>
    <property type="molecule type" value="Genomic_DNA"/>
</dbReference>
<feature type="compositionally biased region" description="Basic and acidic residues" evidence="1">
    <location>
        <begin position="28"/>
        <end position="39"/>
    </location>
</feature>
<comment type="caution">
    <text evidence="2">The sequence shown here is derived from an EMBL/GenBank/DDBJ whole genome shotgun (WGS) entry which is preliminary data.</text>
</comment>
<gene>
    <name evidence="2" type="ORF">ACFR9U_05560</name>
</gene>
<dbReference type="AlphaFoldDB" id="A0ABD6C9E4"/>
<protein>
    <submittedName>
        <fullName evidence="2">Uncharacterized protein</fullName>
    </submittedName>
</protein>
<organism evidence="2 3">
    <name type="scientific">Halorientalis brevis</name>
    <dbReference type="NCBI Taxonomy" id="1126241"/>
    <lineage>
        <taxon>Archaea</taxon>
        <taxon>Methanobacteriati</taxon>
        <taxon>Methanobacteriota</taxon>
        <taxon>Stenosarchaea group</taxon>
        <taxon>Halobacteria</taxon>
        <taxon>Halobacteriales</taxon>
        <taxon>Haloarculaceae</taxon>
        <taxon>Halorientalis</taxon>
    </lineage>
</organism>
<evidence type="ECO:0000313" key="3">
    <source>
        <dbReference type="Proteomes" id="UP001597119"/>
    </source>
</evidence>
<keyword evidence="3" id="KW-1185">Reference proteome</keyword>
<proteinExistence type="predicted"/>